<organism evidence="1 2">
    <name type="scientific">Senna tora</name>
    <dbReference type="NCBI Taxonomy" id="362788"/>
    <lineage>
        <taxon>Eukaryota</taxon>
        <taxon>Viridiplantae</taxon>
        <taxon>Streptophyta</taxon>
        <taxon>Embryophyta</taxon>
        <taxon>Tracheophyta</taxon>
        <taxon>Spermatophyta</taxon>
        <taxon>Magnoliopsida</taxon>
        <taxon>eudicotyledons</taxon>
        <taxon>Gunneridae</taxon>
        <taxon>Pentapetalae</taxon>
        <taxon>rosids</taxon>
        <taxon>fabids</taxon>
        <taxon>Fabales</taxon>
        <taxon>Fabaceae</taxon>
        <taxon>Caesalpinioideae</taxon>
        <taxon>Cassia clade</taxon>
        <taxon>Senna</taxon>
    </lineage>
</organism>
<sequence length="138" mass="15479">MLTSTINVHIAYDSSKWKSNVTHRSPLCSHLEVKRLPDVYRDKDSTSRALWAKSINKSSDRYPLFFLDFTSEHKFIKVGHVISHIRNLLEVKQLTCGAWEDHAPGNLPACDSSSGDRTLEIGRYGGSGSFGVGTSRVW</sequence>
<reference evidence="1" key="1">
    <citation type="submission" date="2020-09" db="EMBL/GenBank/DDBJ databases">
        <title>Genome-Enabled Discovery of Anthraquinone Biosynthesis in Senna tora.</title>
        <authorList>
            <person name="Kang S.-H."/>
            <person name="Pandey R.P."/>
            <person name="Lee C.-M."/>
            <person name="Sim J.-S."/>
            <person name="Jeong J.-T."/>
            <person name="Choi B.-S."/>
            <person name="Jung M."/>
            <person name="Ginzburg D."/>
            <person name="Zhao K."/>
            <person name="Won S.Y."/>
            <person name="Oh T.-J."/>
            <person name="Yu Y."/>
            <person name="Kim N.-H."/>
            <person name="Lee O.R."/>
            <person name="Lee T.-H."/>
            <person name="Bashyal P."/>
            <person name="Kim T.-S."/>
            <person name="Lee W.-H."/>
            <person name="Kawkins C."/>
            <person name="Kim C.-K."/>
            <person name="Kim J.S."/>
            <person name="Ahn B.O."/>
            <person name="Rhee S.Y."/>
            <person name="Sohng J.K."/>
        </authorList>
    </citation>
    <scope>NUCLEOTIDE SEQUENCE</scope>
    <source>
        <tissue evidence="1">Leaf</tissue>
    </source>
</reference>
<keyword evidence="2" id="KW-1185">Reference proteome</keyword>
<gene>
    <name evidence="1" type="ORF">G2W53_001256</name>
</gene>
<evidence type="ECO:0000313" key="1">
    <source>
        <dbReference type="EMBL" id="KAF7844351.1"/>
    </source>
</evidence>
<name>A0A835CK61_9FABA</name>
<dbReference type="Proteomes" id="UP000634136">
    <property type="component" value="Unassembled WGS sequence"/>
</dbReference>
<protein>
    <submittedName>
        <fullName evidence="1">Uncharacterized protein</fullName>
    </submittedName>
</protein>
<evidence type="ECO:0000313" key="2">
    <source>
        <dbReference type="Proteomes" id="UP000634136"/>
    </source>
</evidence>
<comment type="caution">
    <text evidence="1">The sequence shown here is derived from an EMBL/GenBank/DDBJ whole genome shotgun (WGS) entry which is preliminary data.</text>
</comment>
<proteinExistence type="predicted"/>
<accession>A0A835CK61</accession>
<dbReference type="EMBL" id="JAAIUW010000001">
    <property type="protein sequence ID" value="KAF7844351.1"/>
    <property type="molecule type" value="Genomic_DNA"/>
</dbReference>
<dbReference type="AlphaFoldDB" id="A0A835CK61"/>